<accession>A0A8S4RQW8</accession>
<reference evidence="1" key="1">
    <citation type="submission" date="2022-03" db="EMBL/GenBank/DDBJ databases">
        <authorList>
            <person name="Lindestad O."/>
        </authorList>
    </citation>
    <scope>NUCLEOTIDE SEQUENCE</scope>
</reference>
<evidence type="ECO:0000313" key="1">
    <source>
        <dbReference type="EMBL" id="CAH2240012.1"/>
    </source>
</evidence>
<comment type="caution">
    <text evidence="1">The sequence shown here is derived from an EMBL/GenBank/DDBJ whole genome shotgun (WGS) entry which is preliminary data.</text>
</comment>
<dbReference type="AlphaFoldDB" id="A0A8S4RQW8"/>
<keyword evidence="2" id="KW-1185">Reference proteome</keyword>
<evidence type="ECO:0000313" key="2">
    <source>
        <dbReference type="Proteomes" id="UP000838756"/>
    </source>
</evidence>
<name>A0A8S4RQW8_9NEOP</name>
<sequence>MYTLSYYRRNCLAGFVAYMSYHGLRGQYITQQKLSTTQNNNKRDGAHIKSLSVGSMRILSSRAEVLDCTPAPGAYDRGGNFAAPPRSAGRGV</sequence>
<dbReference type="Proteomes" id="UP000838756">
    <property type="component" value="Unassembled WGS sequence"/>
</dbReference>
<gene>
    <name evidence="1" type="primary">jg3439</name>
    <name evidence="1" type="ORF">PAEG_LOCUS16643</name>
</gene>
<organism evidence="1 2">
    <name type="scientific">Pararge aegeria aegeria</name>
    <dbReference type="NCBI Taxonomy" id="348720"/>
    <lineage>
        <taxon>Eukaryota</taxon>
        <taxon>Metazoa</taxon>
        <taxon>Ecdysozoa</taxon>
        <taxon>Arthropoda</taxon>
        <taxon>Hexapoda</taxon>
        <taxon>Insecta</taxon>
        <taxon>Pterygota</taxon>
        <taxon>Neoptera</taxon>
        <taxon>Endopterygota</taxon>
        <taxon>Lepidoptera</taxon>
        <taxon>Glossata</taxon>
        <taxon>Ditrysia</taxon>
        <taxon>Papilionoidea</taxon>
        <taxon>Nymphalidae</taxon>
        <taxon>Satyrinae</taxon>
        <taxon>Satyrini</taxon>
        <taxon>Parargina</taxon>
        <taxon>Pararge</taxon>
    </lineage>
</organism>
<dbReference type="EMBL" id="CAKXAJ010025467">
    <property type="protein sequence ID" value="CAH2240012.1"/>
    <property type="molecule type" value="Genomic_DNA"/>
</dbReference>
<proteinExistence type="predicted"/>
<protein>
    <submittedName>
        <fullName evidence="1">Jg3439 protein</fullName>
    </submittedName>
</protein>